<comment type="subunit">
    <text evidence="2">Homotetramer.</text>
</comment>
<dbReference type="CDD" id="cd18126">
    <property type="entry name" value="GAPDH_I_C"/>
    <property type="match status" value="1"/>
</dbReference>
<evidence type="ECO:0000256" key="6">
    <source>
        <dbReference type="PIRSR" id="PIRSR000149-3"/>
    </source>
</evidence>
<dbReference type="SUPFAM" id="SSF51735">
    <property type="entry name" value="NAD(P)-binding Rossmann-fold domains"/>
    <property type="match status" value="1"/>
</dbReference>
<feature type="binding site" evidence="6">
    <location>
        <begin position="12"/>
        <end position="13"/>
    </location>
    <ligand>
        <name>NAD(+)</name>
        <dbReference type="ChEBI" id="CHEBI:57540"/>
    </ligand>
</feature>
<evidence type="ECO:0000256" key="4">
    <source>
        <dbReference type="PIRSR" id="PIRSR000149-1"/>
    </source>
</evidence>
<protein>
    <recommendedName>
        <fullName evidence="9">Glyceraldehyde-3-phosphate dehydrogenase</fullName>
        <ecNumber evidence="9">1.2.1.-</ecNumber>
    </recommendedName>
</protein>
<keyword evidence="6" id="KW-0547">Nucleotide-binding</keyword>
<gene>
    <name evidence="11" type="primary">gap-2</name>
    <name evidence="11" type="ORF">FAK_21610</name>
</gene>
<dbReference type="CDD" id="cd05214">
    <property type="entry name" value="GAPDH_I_N"/>
    <property type="match status" value="1"/>
</dbReference>
<dbReference type="GO" id="GO:0006006">
    <property type="term" value="P:glucose metabolic process"/>
    <property type="evidence" value="ECO:0007669"/>
    <property type="project" value="InterPro"/>
</dbReference>
<dbReference type="EC" id="1.2.1.-" evidence="9"/>
<dbReference type="InterPro" id="IPR020830">
    <property type="entry name" value="GlycerAld_3-P_DH_AS"/>
</dbReference>
<comment type="similarity">
    <text evidence="1 8">Belongs to the glyceraldehyde-3-phosphate dehydrogenase family.</text>
</comment>
<dbReference type="Pfam" id="PF02800">
    <property type="entry name" value="Gp_dh_C"/>
    <property type="match status" value="1"/>
</dbReference>
<accession>A0AAU9EGH4</accession>
<dbReference type="InterPro" id="IPR006424">
    <property type="entry name" value="Glyceraldehyde-3-P_DH_1"/>
</dbReference>
<evidence type="ECO:0000256" key="9">
    <source>
        <dbReference type="RuleBase" id="RU361160"/>
    </source>
</evidence>
<reference evidence="12" key="1">
    <citation type="journal article" date="2023" name="Arch. Microbiol.">
        <title>Desulfoferula mesophilus gen. nov. sp. nov., a mesophilic sulfate-reducing bacterium isolated from a brackish lake sediment.</title>
        <authorList>
            <person name="Watanabe T."/>
            <person name="Yabe T."/>
            <person name="Tsuji J.M."/>
            <person name="Fukui M."/>
        </authorList>
    </citation>
    <scope>NUCLEOTIDE SEQUENCE [LARGE SCALE GENOMIC DNA]</scope>
    <source>
        <strain evidence="12">12FAK</strain>
    </source>
</reference>
<dbReference type="SMART" id="SM00846">
    <property type="entry name" value="Gp_dh_N"/>
    <property type="match status" value="1"/>
</dbReference>
<evidence type="ECO:0000256" key="2">
    <source>
        <dbReference type="ARBA" id="ARBA00011881"/>
    </source>
</evidence>
<feature type="active site" description="Nucleophile" evidence="4">
    <location>
        <position position="153"/>
    </location>
</feature>
<dbReference type="PIRSF" id="PIRSF000149">
    <property type="entry name" value="GAP_DH"/>
    <property type="match status" value="1"/>
</dbReference>
<name>A0AAU9EGH4_9BACT</name>
<evidence type="ECO:0000259" key="10">
    <source>
        <dbReference type="SMART" id="SM00846"/>
    </source>
</evidence>
<keyword evidence="12" id="KW-1185">Reference proteome</keyword>
<dbReference type="PRINTS" id="PR00078">
    <property type="entry name" value="G3PDHDRGNASE"/>
</dbReference>
<dbReference type="Proteomes" id="UP001366166">
    <property type="component" value="Chromosome"/>
</dbReference>
<dbReference type="InterPro" id="IPR036291">
    <property type="entry name" value="NAD(P)-bd_dom_sf"/>
</dbReference>
<proteinExistence type="inferred from homology"/>
<evidence type="ECO:0000256" key="8">
    <source>
        <dbReference type="RuleBase" id="RU000397"/>
    </source>
</evidence>
<evidence type="ECO:0000256" key="1">
    <source>
        <dbReference type="ARBA" id="ARBA00007406"/>
    </source>
</evidence>
<dbReference type="GO" id="GO:0016620">
    <property type="term" value="F:oxidoreductase activity, acting on the aldehyde or oxo group of donors, NAD or NADP as acceptor"/>
    <property type="evidence" value="ECO:0007669"/>
    <property type="project" value="InterPro"/>
</dbReference>
<dbReference type="FunFam" id="3.30.360.10:FF:000002">
    <property type="entry name" value="Glyceraldehyde-3-phosphate dehydrogenase"/>
    <property type="match status" value="1"/>
</dbReference>
<dbReference type="AlphaFoldDB" id="A0AAU9EGH4"/>
<dbReference type="InterPro" id="IPR020828">
    <property type="entry name" value="GlycerAld_3-P_DH_NAD(P)-bd"/>
</dbReference>
<dbReference type="SUPFAM" id="SSF55347">
    <property type="entry name" value="Glyceraldehyde-3-phosphate dehydrogenase-like, C-terminal domain"/>
    <property type="match status" value="1"/>
</dbReference>
<evidence type="ECO:0000256" key="7">
    <source>
        <dbReference type="PIRSR" id="PIRSR000149-4"/>
    </source>
</evidence>
<feature type="domain" description="Glyceraldehyde 3-phosphate dehydrogenase NAD(P) binding" evidence="10">
    <location>
        <begin position="3"/>
        <end position="153"/>
    </location>
</feature>
<evidence type="ECO:0000256" key="3">
    <source>
        <dbReference type="ARBA" id="ARBA00023002"/>
    </source>
</evidence>
<dbReference type="FunFam" id="3.40.50.720:FF:000001">
    <property type="entry name" value="Glyceraldehyde-3-phosphate dehydrogenase"/>
    <property type="match status" value="1"/>
</dbReference>
<dbReference type="RefSeq" id="WP_338599028.1">
    <property type="nucleotide sequence ID" value="NZ_AP028679.1"/>
</dbReference>
<dbReference type="Gene3D" id="3.30.360.10">
    <property type="entry name" value="Dihydrodipicolinate Reductase, domain 2"/>
    <property type="match status" value="1"/>
</dbReference>
<feature type="binding site" evidence="5">
    <location>
        <position position="183"/>
    </location>
    <ligand>
        <name>D-glyceraldehyde 3-phosphate</name>
        <dbReference type="ChEBI" id="CHEBI:59776"/>
    </ligand>
</feature>
<dbReference type="InterPro" id="IPR020829">
    <property type="entry name" value="GlycerAld_3-P_DH_cat"/>
</dbReference>
<keyword evidence="6" id="KW-0520">NAD</keyword>
<dbReference type="Pfam" id="PF00044">
    <property type="entry name" value="Gp_dh_N"/>
    <property type="match status" value="1"/>
</dbReference>
<evidence type="ECO:0000256" key="5">
    <source>
        <dbReference type="PIRSR" id="PIRSR000149-2"/>
    </source>
</evidence>
<dbReference type="NCBIfam" id="TIGR01534">
    <property type="entry name" value="GAPDH-I"/>
    <property type="match status" value="1"/>
</dbReference>
<feature type="binding site" evidence="5">
    <location>
        <begin position="152"/>
        <end position="154"/>
    </location>
    <ligand>
        <name>D-glyceraldehyde 3-phosphate</name>
        <dbReference type="ChEBI" id="CHEBI:59776"/>
    </ligand>
</feature>
<organism evidence="11 12">
    <name type="scientific">Desulfoferula mesophila</name>
    <dbReference type="NCBI Taxonomy" id="3058419"/>
    <lineage>
        <taxon>Bacteria</taxon>
        <taxon>Pseudomonadati</taxon>
        <taxon>Thermodesulfobacteriota</taxon>
        <taxon>Desulfarculia</taxon>
        <taxon>Desulfarculales</taxon>
        <taxon>Desulfarculaceae</taxon>
        <taxon>Desulfoferula</taxon>
    </lineage>
</organism>
<dbReference type="GO" id="GO:0050661">
    <property type="term" value="F:NADP binding"/>
    <property type="evidence" value="ECO:0007669"/>
    <property type="project" value="InterPro"/>
</dbReference>
<dbReference type="KEGG" id="dmp:FAK_21610"/>
<dbReference type="PROSITE" id="PS00071">
    <property type="entry name" value="GAPDH"/>
    <property type="match status" value="1"/>
</dbReference>
<sequence length="341" mass="36541">MAVKVGINGFGRIGRLATRILGQGHPNLDLVSINARAETSQLAHLLKYDSVHRTYGGEVDFEGDFIIINGKRVTVTREAKPLECKWGNIGTDLVLETTGKFKLREHNQNHIDAGASKVVMGAPGTDPDITIVMGVNDHLYDPAAHHVISNASCTTNCLAPVAKVLNDSFGIEHGLMTTTHSYTMSQRILDGSSKDIRRARAAAMSMIPTTTGAAKAVTKVIPELVGKLDGFAIRVPTPDVSLVDLTCRLGTDVTAESVNAALRAAAEGPMKGVLKVTDVPLVSIDYTGSPYSSVVDAPLTQVIGQRMVKVLSWYDNEMGYASRLIDLADMVAKGLMEEMGK</sequence>
<evidence type="ECO:0000313" key="12">
    <source>
        <dbReference type="Proteomes" id="UP001366166"/>
    </source>
</evidence>
<feature type="binding site" evidence="5">
    <location>
        <position position="234"/>
    </location>
    <ligand>
        <name>D-glyceraldehyde 3-phosphate</name>
        <dbReference type="ChEBI" id="CHEBI:59776"/>
    </ligand>
</feature>
<dbReference type="Gene3D" id="3.40.50.720">
    <property type="entry name" value="NAD(P)-binding Rossmann-like Domain"/>
    <property type="match status" value="1"/>
</dbReference>
<evidence type="ECO:0000313" key="11">
    <source>
        <dbReference type="EMBL" id="BEQ15095.1"/>
    </source>
</evidence>
<dbReference type="InterPro" id="IPR020831">
    <property type="entry name" value="GlycerAld/Erythrose_P_DH"/>
</dbReference>
<dbReference type="GO" id="GO:0051287">
    <property type="term" value="F:NAD binding"/>
    <property type="evidence" value="ECO:0007669"/>
    <property type="project" value="InterPro"/>
</dbReference>
<keyword evidence="3 9" id="KW-0560">Oxidoreductase</keyword>
<dbReference type="EMBL" id="AP028679">
    <property type="protein sequence ID" value="BEQ15095.1"/>
    <property type="molecule type" value="Genomic_DNA"/>
</dbReference>
<feature type="binding site" evidence="6">
    <location>
        <position position="316"/>
    </location>
    <ligand>
        <name>NAD(+)</name>
        <dbReference type="ChEBI" id="CHEBI:57540"/>
    </ligand>
</feature>
<feature type="site" description="Activates thiol group during catalysis" evidence="7">
    <location>
        <position position="180"/>
    </location>
</feature>
<feature type="binding site" evidence="5">
    <location>
        <begin position="211"/>
        <end position="212"/>
    </location>
    <ligand>
        <name>D-glyceraldehyde 3-phosphate</name>
        <dbReference type="ChEBI" id="CHEBI:59776"/>
    </ligand>
</feature>
<dbReference type="PANTHER" id="PTHR43148">
    <property type="entry name" value="GLYCERALDEHYDE-3-PHOSPHATE DEHYDROGENASE 2"/>
    <property type="match status" value="1"/>
</dbReference>